<evidence type="ECO:0000256" key="1">
    <source>
        <dbReference type="ARBA" id="ARBA00006596"/>
    </source>
</evidence>
<dbReference type="InterPro" id="IPR003149">
    <property type="entry name" value="Fe_hydrogenase_ssu"/>
</dbReference>
<dbReference type="Gene3D" id="3.40.950.10">
    <property type="entry name" value="Fe-only Hydrogenase (Larger Subunit), Chain L, domain 3"/>
    <property type="match status" value="1"/>
</dbReference>
<feature type="region of interest" description="Disordered" evidence="2">
    <location>
        <begin position="181"/>
        <end position="203"/>
    </location>
</feature>
<dbReference type="Gene3D" id="3.40.50.1780">
    <property type="match status" value="1"/>
</dbReference>
<reference evidence="5" key="1">
    <citation type="submission" date="2025-08" db="UniProtKB">
        <authorList>
            <consortium name="RefSeq"/>
        </authorList>
    </citation>
    <scope>IDENTIFICATION</scope>
</reference>
<dbReference type="InterPro" id="IPR050340">
    <property type="entry name" value="Cytosolic_Fe-S_CAF"/>
</dbReference>
<dbReference type="InterPro" id="IPR009016">
    <property type="entry name" value="Fe_hydrogenase"/>
</dbReference>
<dbReference type="AlphaFoldDB" id="A0A6J3AEW3"/>
<dbReference type="CTD" id="26502"/>
<dbReference type="Pfam" id="PF02256">
    <property type="entry name" value="Fe_hyd_SSU"/>
    <property type="match status" value="1"/>
</dbReference>
<evidence type="ECO:0000256" key="2">
    <source>
        <dbReference type="SAM" id="MobiDB-lite"/>
    </source>
</evidence>
<sequence length="622" mass="68292">MAAGREATSPPARTGRKARVRRPADWPESPGRTPTHPYDRQSASPEPVGRRNPREKMSGPPRAPDGAGLAPPPRAPIGSDGGHAPFPRSHWPRQGPVAWSRTVLRALRLVLGCGAPVLRALIGRAEPLGVGPRRGDNNKGRRVAGGSDQISQCSPPAARPDSPARLQMKCEHCTRKECSKKTKTDDQENASLDVSSPAQEDGEKGEFHKLADAKIFLSDCLACDSCVTAEEGVQVSQQNAKDFLRVLNLNKKCDTSKHKVVAVSVCPQSLPYFAAKFSLNVTDASRRLCGFLKSLGVRFVFDTTIAADFSVLESQKEFVRRFRRHSEEEPTLPMLTSACPGWVRYAERVLGHPVTPHLCTAKSPQQIMGSLVKDYFARRQNLSPDKIFHVIVAPCYDRKLEALQEDVLTASRGSRGADCVLTSGEVAQMMEQNGLSVRDAALDTLFGDVEGQVRRHDGASPDAHLGHIFRHAAKELFNEDVGELTYRSLRNRDFQEVTLEKSGEVLLRFAAAYGFRNIQNVVLKLKKGKFPYHCVEVLACAGGCLSGRGQAQTEEGRADKALLQRMKGIYADVPVRPPETSAHVQELYQEWLDGADSPRVQEALHTAHPGPGHPTNSRDIKW</sequence>
<dbReference type="SUPFAM" id="SSF53920">
    <property type="entry name" value="Fe-only hydrogenase"/>
    <property type="match status" value="1"/>
</dbReference>
<dbReference type="SMART" id="SM00902">
    <property type="entry name" value="Fe_hyd_SSU"/>
    <property type="match status" value="1"/>
</dbReference>
<feature type="compositionally biased region" description="Low complexity" evidence="2">
    <location>
        <begin position="154"/>
        <end position="163"/>
    </location>
</feature>
<comment type="similarity">
    <text evidence="1">Belongs to the NARF family.</text>
</comment>
<dbReference type="GO" id="GO:0005634">
    <property type="term" value="C:nucleus"/>
    <property type="evidence" value="ECO:0007669"/>
    <property type="project" value="UniProtKB-SubCell"/>
</dbReference>
<keyword evidence="4" id="KW-1185">Reference proteome</keyword>
<dbReference type="RefSeq" id="XP_031531767.2">
    <property type="nucleotide sequence ID" value="XM_031675907.2"/>
</dbReference>
<accession>A0A6J3AEW3</accession>
<dbReference type="Proteomes" id="UP001652581">
    <property type="component" value="Chromosome 16"/>
</dbReference>
<evidence type="ECO:0000313" key="5">
    <source>
        <dbReference type="RefSeq" id="XP_031531767.2"/>
    </source>
</evidence>
<feature type="domain" description="Iron hydrogenase small subunit" evidence="3">
    <location>
        <begin position="556"/>
        <end position="612"/>
    </location>
</feature>
<dbReference type="InterPro" id="IPR004108">
    <property type="entry name" value="Fe_hydrogenase_lsu_C"/>
</dbReference>
<protein>
    <submittedName>
        <fullName evidence="5">Nuclear prelamin A recognition factor isoform X1</fullName>
    </submittedName>
</protein>
<feature type="region of interest" description="Disordered" evidence="2">
    <location>
        <begin position="127"/>
        <end position="163"/>
    </location>
</feature>
<organism evidence="4 5">
    <name type="scientific">Vicugna pacos</name>
    <name type="common">Alpaca</name>
    <name type="synonym">Lama pacos</name>
    <dbReference type="NCBI Taxonomy" id="30538"/>
    <lineage>
        <taxon>Eukaryota</taxon>
        <taxon>Metazoa</taxon>
        <taxon>Chordata</taxon>
        <taxon>Craniata</taxon>
        <taxon>Vertebrata</taxon>
        <taxon>Euteleostomi</taxon>
        <taxon>Mammalia</taxon>
        <taxon>Eutheria</taxon>
        <taxon>Laurasiatheria</taxon>
        <taxon>Artiodactyla</taxon>
        <taxon>Tylopoda</taxon>
        <taxon>Camelidae</taxon>
        <taxon>Vicugna</taxon>
    </lineage>
</organism>
<gene>
    <name evidence="5" type="primary">NARF</name>
</gene>
<name>A0A6J3AEW3_VICPA</name>
<dbReference type="Pfam" id="PF02906">
    <property type="entry name" value="Fe_hyd_lg_C"/>
    <property type="match status" value="1"/>
</dbReference>
<dbReference type="KEGG" id="vpc:102525846"/>
<dbReference type="InParanoid" id="A0A6J3AEW3"/>
<feature type="region of interest" description="Disordered" evidence="2">
    <location>
        <begin position="1"/>
        <end position="94"/>
    </location>
</feature>
<evidence type="ECO:0000313" key="4">
    <source>
        <dbReference type="Proteomes" id="UP001652581"/>
    </source>
</evidence>
<proteinExistence type="inferred from homology"/>
<feature type="compositionally biased region" description="Polar residues" evidence="2">
    <location>
        <begin position="189"/>
        <end position="198"/>
    </location>
</feature>
<feature type="compositionally biased region" description="Basic and acidic residues" evidence="2">
    <location>
        <begin position="48"/>
        <end position="57"/>
    </location>
</feature>
<dbReference type="PANTHER" id="PTHR11615">
    <property type="entry name" value="NITRATE, FORMATE, IRON DEHYDROGENASE"/>
    <property type="match status" value="1"/>
</dbReference>
<evidence type="ECO:0000259" key="3">
    <source>
        <dbReference type="SMART" id="SM00902"/>
    </source>
</evidence>
<dbReference type="FunCoup" id="A0A6J3AEW3">
    <property type="interactions" value="1726"/>
</dbReference>
<dbReference type="GeneID" id="102525846"/>